<dbReference type="AlphaFoldDB" id="A0A0E9RVY1"/>
<reference evidence="1" key="1">
    <citation type="submission" date="2014-11" db="EMBL/GenBank/DDBJ databases">
        <authorList>
            <person name="Amaro Gonzalez C."/>
        </authorList>
    </citation>
    <scope>NUCLEOTIDE SEQUENCE</scope>
</reference>
<name>A0A0E9RVY1_ANGAN</name>
<organism evidence="1">
    <name type="scientific">Anguilla anguilla</name>
    <name type="common">European freshwater eel</name>
    <name type="synonym">Muraena anguilla</name>
    <dbReference type="NCBI Taxonomy" id="7936"/>
    <lineage>
        <taxon>Eukaryota</taxon>
        <taxon>Metazoa</taxon>
        <taxon>Chordata</taxon>
        <taxon>Craniata</taxon>
        <taxon>Vertebrata</taxon>
        <taxon>Euteleostomi</taxon>
        <taxon>Actinopterygii</taxon>
        <taxon>Neopterygii</taxon>
        <taxon>Teleostei</taxon>
        <taxon>Anguilliformes</taxon>
        <taxon>Anguillidae</taxon>
        <taxon>Anguilla</taxon>
    </lineage>
</organism>
<evidence type="ECO:0000313" key="1">
    <source>
        <dbReference type="EMBL" id="JAH32997.1"/>
    </source>
</evidence>
<dbReference type="EMBL" id="GBXM01075580">
    <property type="protein sequence ID" value="JAH32997.1"/>
    <property type="molecule type" value="Transcribed_RNA"/>
</dbReference>
<proteinExistence type="predicted"/>
<accession>A0A0E9RVY1</accession>
<reference evidence="1" key="2">
    <citation type="journal article" date="2015" name="Fish Shellfish Immunol.">
        <title>Early steps in the European eel (Anguilla anguilla)-Vibrio vulnificus interaction in the gills: Role of the RtxA13 toxin.</title>
        <authorList>
            <person name="Callol A."/>
            <person name="Pajuelo D."/>
            <person name="Ebbesson L."/>
            <person name="Teles M."/>
            <person name="MacKenzie S."/>
            <person name="Amaro C."/>
        </authorList>
    </citation>
    <scope>NUCLEOTIDE SEQUENCE</scope>
</reference>
<protein>
    <submittedName>
        <fullName evidence="1">Uncharacterized protein</fullName>
    </submittedName>
</protein>
<sequence>MCKQICHIGHSGNHNKGASQSHFSQRDDMKLINQMYLVSCQD</sequence>